<accession>A0ABU8RQP4</accession>
<dbReference type="PANTHER" id="PTHR37315:SF1">
    <property type="entry name" value="UPF0311 PROTEIN BLR7842"/>
    <property type="match status" value="1"/>
</dbReference>
<proteinExistence type="predicted"/>
<dbReference type="EMBL" id="JBBHJZ010000001">
    <property type="protein sequence ID" value="MEJ5975327.1"/>
    <property type="molecule type" value="Genomic_DNA"/>
</dbReference>
<comment type="caution">
    <text evidence="1">The sequence shown here is derived from an EMBL/GenBank/DDBJ whole genome shotgun (WGS) entry which is preliminary data.</text>
</comment>
<keyword evidence="2" id="KW-1185">Reference proteome</keyword>
<evidence type="ECO:0000313" key="1">
    <source>
        <dbReference type="EMBL" id="MEJ5975327.1"/>
    </source>
</evidence>
<gene>
    <name evidence="1" type="ORF">WG901_01665</name>
</gene>
<dbReference type="Gene3D" id="2.40.160.20">
    <property type="match status" value="1"/>
</dbReference>
<protein>
    <submittedName>
        <fullName evidence="1">DUF3237 domain-containing protein</fullName>
    </submittedName>
</protein>
<dbReference type="Pfam" id="PF11578">
    <property type="entry name" value="DUF3237"/>
    <property type="match status" value="1"/>
</dbReference>
<sequence length="139" mass="14778">MTPFGQEPLFRLEVEVRAPEPLDPASGGPVRLVSITGGRVLGGLEGVILPGGTDWQTLRADGALEIEARYLLELTDGARIELQSRGLRAAGASGFWSSMWLRCEAEAYAGLNATQFLASGRKLEPHVAIDVFALPGFAG</sequence>
<organism evidence="1 2">
    <name type="scientific">Novosphingobium anseongense</name>
    <dbReference type="NCBI Taxonomy" id="3133436"/>
    <lineage>
        <taxon>Bacteria</taxon>
        <taxon>Pseudomonadati</taxon>
        <taxon>Pseudomonadota</taxon>
        <taxon>Alphaproteobacteria</taxon>
        <taxon>Sphingomonadales</taxon>
        <taxon>Sphingomonadaceae</taxon>
        <taxon>Novosphingobium</taxon>
    </lineage>
</organism>
<evidence type="ECO:0000313" key="2">
    <source>
        <dbReference type="Proteomes" id="UP001361239"/>
    </source>
</evidence>
<name>A0ABU8RQP4_9SPHN</name>
<dbReference type="PANTHER" id="PTHR37315">
    <property type="entry name" value="UPF0311 PROTEIN BLR7842"/>
    <property type="match status" value="1"/>
</dbReference>
<dbReference type="Proteomes" id="UP001361239">
    <property type="component" value="Unassembled WGS sequence"/>
</dbReference>
<dbReference type="InterPro" id="IPR020915">
    <property type="entry name" value="UPF0311"/>
</dbReference>
<dbReference type="RefSeq" id="WP_339585286.1">
    <property type="nucleotide sequence ID" value="NZ_JBBHJZ010000001.1"/>
</dbReference>
<reference evidence="1 2" key="1">
    <citation type="submission" date="2024-03" db="EMBL/GenBank/DDBJ databases">
        <authorList>
            <person name="Jo J.-H."/>
        </authorList>
    </citation>
    <scope>NUCLEOTIDE SEQUENCE [LARGE SCALE GENOMIC DNA]</scope>
    <source>
        <strain evidence="1 2">PS1R-30</strain>
    </source>
</reference>